<dbReference type="EMBL" id="CADCUY010000131">
    <property type="protein sequence ID" value="CAA9395846.1"/>
    <property type="molecule type" value="Genomic_DNA"/>
</dbReference>
<name>A0A6J4NYE1_9ACTN</name>
<dbReference type="InterPro" id="IPR002797">
    <property type="entry name" value="Polysacc_synth"/>
</dbReference>
<feature type="transmembrane region" description="Helical" evidence="6">
    <location>
        <begin position="186"/>
        <end position="204"/>
    </location>
</feature>
<dbReference type="AlphaFoldDB" id="A0A6J4NYE1"/>
<reference evidence="7" key="1">
    <citation type="submission" date="2020-02" db="EMBL/GenBank/DDBJ databases">
        <authorList>
            <person name="Meier V. D."/>
        </authorList>
    </citation>
    <scope>NUCLEOTIDE SEQUENCE</scope>
    <source>
        <strain evidence="7">AVDCRST_MAG35</strain>
    </source>
</reference>
<gene>
    <name evidence="7" type="ORF">AVDCRST_MAG35-630</name>
</gene>
<dbReference type="InterPro" id="IPR050833">
    <property type="entry name" value="Poly_Biosynth_Transport"/>
</dbReference>
<evidence type="ECO:0000256" key="3">
    <source>
        <dbReference type="ARBA" id="ARBA00022692"/>
    </source>
</evidence>
<accession>A0A6J4NYE1</accession>
<evidence type="ECO:0000256" key="6">
    <source>
        <dbReference type="SAM" id="Phobius"/>
    </source>
</evidence>
<dbReference type="GO" id="GO:0005886">
    <property type="term" value="C:plasma membrane"/>
    <property type="evidence" value="ECO:0007669"/>
    <property type="project" value="UniProtKB-SubCell"/>
</dbReference>
<evidence type="ECO:0000256" key="1">
    <source>
        <dbReference type="ARBA" id="ARBA00004651"/>
    </source>
</evidence>
<keyword evidence="2" id="KW-1003">Cell membrane</keyword>
<feature type="transmembrane region" description="Helical" evidence="6">
    <location>
        <begin position="160"/>
        <end position="180"/>
    </location>
</feature>
<keyword evidence="4 6" id="KW-1133">Transmembrane helix</keyword>
<evidence type="ECO:0000256" key="5">
    <source>
        <dbReference type="ARBA" id="ARBA00023136"/>
    </source>
</evidence>
<keyword evidence="5 6" id="KW-0472">Membrane</keyword>
<dbReference type="PANTHER" id="PTHR30250">
    <property type="entry name" value="PST FAMILY PREDICTED COLANIC ACID TRANSPORTER"/>
    <property type="match status" value="1"/>
</dbReference>
<organism evidence="7">
    <name type="scientific">uncultured Quadrisphaera sp</name>
    <dbReference type="NCBI Taxonomy" id="904978"/>
    <lineage>
        <taxon>Bacteria</taxon>
        <taxon>Bacillati</taxon>
        <taxon>Actinomycetota</taxon>
        <taxon>Actinomycetes</taxon>
        <taxon>Kineosporiales</taxon>
        <taxon>Kineosporiaceae</taxon>
        <taxon>Quadrisphaera</taxon>
        <taxon>environmental samples</taxon>
    </lineage>
</organism>
<sequence>MSSPAPTTPAVASGPSRRNVTAMLTGHGGRAVLQGLYFLVVARALGAEGFGVLSAVLALVALVLPFASLGAVHLMIRAVVRDPGSAAGNFASAAWVTGVGGAAATAVVTALAAVVLDTELPLAVIAALAVADLVGSLLAEVAAGVYTATERMRRTAAVQLSFTALRLLGALALLASPTAFTLGAWAWTYAAASLLGAAALLVAVRRDVGPAPARPLAYVRQWRDGVQFSIGLAAQAVYNDVDKVALERFAGAGATGAYTAAYRVVDMAFTPARAVLAAAYPRFFAAGAEGLPGALGVARRLAAPGVAFGLVAAAALALGAPLLPVLLGPSYAGSVDVLRALAVLPLLKVVHYLAADALTGAGHQGVRSAWQVGVAGVNVVLCLLLVPGLGVAGAVVASLACDGLLAVGLWAVVLRRRRAG</sequence>
<comment type="subcellular location">
    <subcellularLocation>
        <location evidence="1">Cell membrane</location>
        <topology evidence="1">Multi-pass membrane protein</topology>
    </subcellularLocation>
</comment>
<evidence type="ECO:0000256" key="2">
    <source>
        <dbReference type="ARBA" id="ARBA00022475"/>
    </source>
</evidence>
<feature type="transmembrane region" description="Helical" evidence="6">
    <location>
        <begin position="367"/>
        <end position="386"/>
    </location>
</feature>
<evidence type="ECO:0000313" key="7">
    <source>
        <dbReference type="EMBL" id="CAA9395846.1"/>
    </source>
</evidence>
<feature type="transmembrane region" description="Helical" evidence="6">
    <location>
        <begin position="392"/>
        <end position="414"/>
    </location>
</feature>
<protein>
    <recommendedName>
        <fullName evidence="8">Polysaccharide biosynthesis protein C-terminal domain-containing protein</fullName>
    </recommendedName>
</protein>
<evidence type="ECO:0000256" key="4">
    <source>
        <dbReference type="ARBA" id="ARBA00022989"/>
    </source>
</evidence>
<feature type="transmembrane region" description="Helical" evidence="6">
    <location>
        <begin position="301"/>
        <end position="325"/>
    </location>
</feature>
<feature type="transmembrane region" description="Helical" evidence="6">
    <location>
        <begin position="337"/>
        <end position="355"/>
    </location>
</feature>
<feature type="transmembrane region" description="Helical" evidence="6">
    <location>
        <begin position="93"/>
        <end position="116"/>
    </location>
</feature>
<feature type="transmembrane region" description="Helical" evidence="6">
    <location>
        <begin position="122"/>
        <end position="148"/>
    </location>
</feature>
<evidence type="ECO:0008006" key="8">
    <source>
        <dbReference type="Google" id="ProtNLM"/>
    </source>
</evidence>
<feature type="transmembrane region" description="Helical" evidence="6">
    <location>
        <begin position="50"/>
        <end position="72"/>
    </location>
</feature>
<keyword evidence="3 6" id="KW-0812">Transmembrane</keyword>
<dbReference type="Pfam" id="PF01943">
    <property type="entry name" value="Polysacc_synt"/>
    <property type="match status" value="1"/>
</dbReference>
<proteinExistence type="predicted"/>
<dbReference type="PANTHER" id="PTHR30250:SF11">
    <property type="entry name" value="O-ANTIGEN TRANSPORTER-RELATED"/>
    <property type="match status" value="1"/>
</dbReference>